<dbReference type="Gene3D" id="3.30.200.20">
    <property type="entry name" value="Phosphorylase Kinase, domain 1"/>
    <property type="match status" value="1"/>
</dbReference>
<dbReference type="Gene3D" id="1.10.510.10">
    <property type="entry name" value="Transferase(Phosphotransferase) domain 1"/>
    <property type="match status" value="1"/>
</dbReference>
<dbReference type="Pfam" id="PF13474">
    <property type="entry name" value="SnoaL_3"/>
    <property type="match status" value="1"/>
</dbReference>
<keyword evidence="8" id="KW-0472">Membrane</keyword>
<sequence>MPLGRVSKVVTDREHTSGGVPPADDLAPGRRLAEFVVESVAGRGAMGVVYRARQESLGRVVALKVIAGRIAADPSFRTRFTREARAAAGLDHPHIISVHGAGETDGVAWIAMQWVDGEDLREHLDEHGAMAQADAVRVVTQIADALDTAHRAGILHRDVKPANILVRQMGSGLHAYLTDFGVVRALSVAGTDAETISGELTVTGNVIGTPGFLAPEQVQGGELDGRADLYALACVLFEALTGERPLRRETPVATLLAHASAPRPLASEAAPALGTAYDAVLIRAMAIDPADRFPDGAAFARALAQVAPAMAPPLAGPDAPPGGDDDATLAEPGLAGESPAADATAVMGVPVRPAARAPRPAPATRTAVPSAAPPAVAGSPGGGAGAGGGRGALLAVCALLAIVLGGGAAWLLTREDASDGARVASTPSTSTTSSSPSTSTSGSTSGTTGATGATPSTATTGTTDGTTSTGPPTTTQAAGGPDPATEPARREVASAVRAYATAFTDHDSGRLRALFSPDVQRTGGNGVVSGCQTTTGRDAAIAIYERQFADVNEYRLLDATSARVSVDGERARIEARSQITTSERLPPQPISFVLRRTDGRWLITEIAAKCKA</sequence>
<dbReference type="Pfam" id="PF00069">
    <property type="entry name" value="Pkinase"/>
    <property type="match status" value="1"/>
</dbReference>
<accession>A0AAU7AUG8</accession>
<dbReference type="AlphaFoldDB" id="A0AAU7AUG8"/>
<dbReference type="EC" id="2.7.11.1" evidence="1"/>
<dbReference type="InterPro" id="IPR032710">
    <property type="entry name" value="NTF2-like_dom_sf"/>
</dbReference>
<feature type="region of interest" description="Disordered" evidence="7">
    <location>
        <begin position="419"/>
        <end position="492"/>
    </location>
</feature>
<feature type="region of interest" description="Disordered" evidence="7">
    <location>
        <begin position="311"/>
        <end position="341"/>
    </location>
</feature>
<keyword evidence="8" id="KW-1133">Transmembrane helix</keyword>
<feature type="region of interest" description="Disordered" evidence="7">
    <location>
        <begin position="354"/>
        <end position="386"/>
    </location>
</feature>
<evidence type="ECO:0000256" key="5">
    <source>
        <dbReference type="ARBA" id="ARBA00022777"/>
    </source>
</evidence>
<feature type="domain" description="Protein kinase" evidence="9">
    <location>
        <begin position="35"/>
        <end position="310"/>
    </location>
</feature>
<feature type="compositionally biased region" description="Pro residues" evidence="7">
    <location>
        <begin position="311"/>
        <end position="320"/>
    </location>
</feature>
<dbReference type="GO" id="GO:0004674">
    <property type="term" value="F:protein serine/threonine kinase activity"/>
    <property type="evidence" value="ECO:0007669"/>
    <property type="project" value="UniProtKB-KW"/>
</dbReference>
<dbReference type="EMBL" id="CP114014">
    <property type="protein sequence ID" value="XAY05328.1"/>
    <property type="molecule type" value="Genomic_DNA"/>
</dbReference>
<keyword evidence="3" id="KW-0808">Transferase</keyword>
<dbReference type="InterPro" id="IPR011009">
    <property type="entry name" value="Kinase-like_dom_sf"/>
</dbReference>
<dbReference type="SMART" id="SM00220">
    <property type="entry name" value="S_TKc"/>
    <property type="match status" value="1"/>
</dbReference>
<dbReference type="PROSITE" id="PS50011">
    <property type="entry name" value="PROTEIN_KINASE_DOM"/>
    <property type="match status" value="1"/>
</dbReference>
<feature type="compositionally biased region" description="Low complexity" evidence="7">
    <location>
        <begin position="424"/>
        <end position="485"/>
    </location>
</feature>
<dbReference type="GO" id="GO:0005524">
    <property type="term" value="F:ATP binding"/>
    <property type="evidence" value="ECO:0007669"/>
    <property type="project" value="UniProtKB-KW"/>
</dbReference>
<gene>
    <name evidence="10" type="ORF">DSM112329_02177</name>
</gene>
<dbReference type="PROSITE" id="PS00108">
    <property type="entry name" value="PROTEIN_KINASE_ST"/>
    <property type="match status" value="1"/>
</dbReference>
<reference evidence="10" key="1">
    <citation type="submission" date="2022-12" db="EMBL/GenBank/DDBJ databases">
        <title>Paraconexibacter alkalitolerans sp. nov. and Baekduia alba sp. nov., isolated from soil and emended description of the genera Paraconexibacter (Chun et al., 2020) and Baekduia (An et al., 2020).</title>
        <authorList>
            <person name="Vieira S."/>
            <person name="Huber K.J."/>
            <person name="Geppert A."/>
            <person name="Wolf J."/>
            <person name="Neumann-Schaal M."/>
            <person name="Muesken M."/>
            <person name="Overmann J."/>
        </authorList>
    </citation>
    <scope>NUCLEOTIDE SEQUENCE</scope>
    <source>
        <strain evidence="10">AEG42_29</strain>
    </source>
</reference>
<dbReference type="KEGG" id="parq:DSM112329_02177"/>
<feature type="transmembrane region" description="Helical" evidence="8">
    <location>
        <begin position="392"/>
        <end position="412"/>
    </location>
</feature>
<keyword evidence="2" id="KW-0723">Serine/threonine-protein kinase</keyword>
<dbReference type="Gene3D" id="3.10.450.50">
    <property type="match status" value="1"/>
</dbReference>
<evidence type="ECO:0000256" key="4">
    <source>
        <dbReference type="ARBA" id="ARBA00022741"/>
    </source>
</evidence>
<feature type="compositionally biased region" description="Low complexity" evidence="7">
    <location>
        <begin position="354"/>
        <end position="378"/>
    </location>
</feature>
<keyword evidence="8" id="KW-0812">Transmembrane</keyword>
<name>A0AAU7AUG8_9ACTN</name>
<evidence type="ECO:0000256" key="1">
    <source>
        <dbReference type="ARBA" id="ARBA00012513"/>
    </source>
</evidence>
<dbReference type="InterPro" id="IPR000719">
    <property type="entry name" value="Prot_kinase_dom"/>
</dbReference>
<dbReference type="CDD" id="cd14014">
    <property type="entry name" value="STKc_PknB_like"/>
    <property type="match status" value="1"/>
</dbReference>
<dbReference type="SUPFAM" id="SSF54427">
    <property type="entry name" value="NTF2-like"/>
    <property type="match status" value="1"/>
</dbReference>
<dbReference type="InterPro" id="IPR037401">
    <property type="entry name" value="SnoaL-like"/>
</dbReference>
<organism evidence="10">
    <name type="scientific">Paraconexibacter sp. AEG42_29</name>
    <dbReference type="NCBI Taxonomy" id="2997339"/>
    <lineage>
        <taxon>Bacteria</taxon>
        <taxon>Bacillati</taxon>
        <taxon>Actinomycetota</taxon>
        <taxon>Thermoleophilia</taxon>
        <taxon>Solirubrobacterales</taxon>
        <taxon>Paraconexibacteraceae</taxon>
        <taxon>Paraconexibacter</taxon>
    </lineage>
</organism>
<dbReference type="PANTHER" id="PTHR43289">
    <property type="entry name" value="MITOGEN-ACTIVATED PROTEIN KINASE KINASE KINASE 20-RELATED"/>
    <property type="match status" value="1"/>
</dbReference>
<evidence type="ECO:0000259" key="9">
    <source>
        <dbReference type="PROSITE" id="PS50011"/>
    </source>
</evidence>
<proteinExistence type="predicted"/>
<feature type="region of interest" description="Disordered" evidence="7">
    <location>
        <begin position="1"/>
        <end position="25"/>
    </location>
</feature>
<keyword evidence="6" id="KW-0067">ATP-binding</keyword>
<evidence type="ECO:0000313" key="10">
    <source>
        <dbReference type="EMBL" id="XAY05328.1"/>
    </source>
</evidence>
<evidence type="ECO:0000256" key="2">
    <source>
        <dbReference type="ARBA" id="ARBA00022527"/>
    </source>
</evidence>
<evidence type="ECO:0000256" key="8">
    <source>
        <dbReference type="SAM" id="Phobius"/>
    </source>
</evidence>
<keyword evidence="5 10" id="KW-0418">Kinase</keyword>
<protein>
    <recommendedName>
        <fullName evidence="1">non-specific serine/threonine protein kinase</fullName>
        <ecNumber evidence="1">2.7.11.1</ecNumber>
    </recommendedName>
</protein>
<evidence type="ECO:0000256" key="6">
    <source>
        <dbReference type="ARBA" id="ARBA00022840"/>
    </source>
</evidence>
<evidence type="ECO:0000256" key="7">
    <source>
        <dbReference type="SAM" id="MobiDB-lite"/>
    </source>
</evidence>
<dbReference type="InterPro" id="IPR008271">
    <property type="entry name" value="Ser/Thr_kinase_AS"/>
</dbReference>
<evidence type="ECO:0000256" key="3">
    <source>
        <dbReference type="ARBA" id="ARBA00022679"/>
    </source>
</evidence>
<dbReference type="PANTHER" id="PTHR43289:SF6">
    <property type="entry name" value="SERINE_THREONINE-PROTEIN KINASE NEKL-3"/>
    <property type="match status" value="1"/>
</dbReference>
<keyword evidence="4" id="KW-0547">Nucleotide-binding</keyword>
<dbReference type="SUPFAM" id="SSF56112">
    <property type="entry name" value="Protein kinase-like (PK-like)"/>
    <property type="match status" value="1"/>
</dbReference>